<feature type="region of interest" description="Disordered" evidence="1">
    <location>
        <begin position="28"/>
        <end position="99"/>
    </location>
</feature>
<name>A0A943DA85_9FIRM</name>
<organism evidence="3 4">
    <name type="scientific">Subdoligranulum variabile</name>
    <dbReference type="NCBI Taxonomy" id="214851"/>
    <lineage>
        <taxon>Bacteria</taxon>
        <taxon>Bacillati</taxon>
        <taxon>Bacillota</taxon>
        <taxon>Clostridia</taxon>
        <taxon>Eubacteriales</taxon>
        <taxon>Oscillospiraceae</taxon>
        <taxon>Subdoligranulum</taxon>
    </lineage>
</organism>
<dbReference type="EMBL" id="JAGZGG010000023">
    <property type="protein sequence ID" value="MBS5332807.1"/>
    <property type="molecule type" value="Genomic_DNA"/>
</dbReference>
<evidence type="ECO:0000313" key="4">
    <source>
        <dbReference type="Proteomes" id="UP000759273"/>
    </source>
</evidence>
<reference evidence="3" key="1">
    <citation type="submission" date="2021-02" db="EMBL/GenBank/DDBJ databases">
        <title>Infant gut strain persistence is associated with maternal origin, phylogeny, and functional potential including surface adhesion and iron acquisition.</title>
        <authorList>
            <person name="Lou Y.C."/>
        </authorList>
    </citation>
    <scope>NUCLEOTIDE SEQUENCE</scope>
    <source>
        <strain evidence="3">L3_101_000M1_dasL3_101_000M1_concoct_87</strain>
    </source>
</reference>
<evidence type="ECO:0000256" key="2">
    <source>
        <dbReference type="SAM" id="SignalP"/>
    </source>
</evidence>
<sequence>MKKVQRTLAAALAAMMLMALAGCSKGDVTKEVNSGLSDLKAQAAEPAVEPQTETPAEPKTDAASEPASEPAAEPEPEATPEPAPASAPADNPDYPSAAGLNTQTLEAFGTDFTLVLNVTCPDQGWYKSASTSFGDLKLFPTDDPSHIFSGDPRITFELKSGLDKINYYYDNFENVEELTPRTIGGVEMAGRTYKNVGMWWTEYYGEMPTGGWLAIKISGVDIDPGTEGDTVLNSITFG</sequence>
<feature type="signal peptide" evidence="2">
    <location>
        <begin position="1"/>
        <end position="21"/>
    </location>
</feature>
<evidence type="ECO:0000313" key="3">
    <source>
        <dbReference type="EMBL" id="MBS5332807.1"/>
    </source>
</evidence>
<protein>
    <recommendedName>
        <fullName evidence="5">Lipoprotein</fullName>
    </recommendedName>
</protein>
<comment type="caution">
    <text evidence="3">The sequence shown here is derived from an EMBL/GenBank/DDBJ whole genome shotgun (WGS) entry which is preliminary data.</text>
</comment>
<gene>
    <name evidence="3" type="ORF">KHY36_09795</name>
</gene>
<dbReference type="Proteomes" id="UP000759273">
    <property type="component" value="Unassembled WGS sequence"/>
</dbReference>
<accession>A0A943DA85</accession>
<feature type="compositionally biased region" description="Low complexity" evidence="1">
    <location>
        <begin position="86"/>
        <end position="98"/>
    </location>
</feature>
<keyword evidence="2" id="KW-0732">Signal</keyword>
<evidence type="ECO:0008006" key="5">
    <source>
        <dbReference type="Google" id="ProtNLM"/>
    </source>
</evidence>
<dbReference type="PROSITE" id="PS51257">
    <property type="entry name" value="PROKAR_LIPOPROTEIN"/>
    <property type="match status" value="1"/>
</dbReference>
<proteinExistence type="predicted"/>
<dbReference type="AlphaFoldDB" id="A0A943DA85"/>
<feature type="chain" id="PRO_5039679182" description="Lipoprotein" evidence="2">
    <location>
        <begin position="22"/>
        <end position="238"/>
    </location>
</feature>
<evidence type="ECO:0000256" key="1">
    <source>
        <dbReference type="SAM" id="MobiDB-lite"/>
    </source>
</evidence>